<proteinExistence type="predicted"/>
<comment type="caution">
    <text evidence="2">The sequence shown here is derived from an EMBL/GenBank/DDBJ whole genome shotgun (WGS) entry which is preliminary data.</text>
</comment>
<gene>
    <name evidence="2" type="ORF">LPH55_08025</name>
</gene>
<dbReference type="GeneID" id="68900294"/>
<keyword evidence="1" id="KW-0472">Membrane</keyword>
<evidence type="ECO:0008006" key="4">
    <source>
        <dbReference type="Google" id="ProtNLM"/>
    </source>
</evidence>
<dbReference type="Proteomes" id="UP001430701">
    <property type="component" value="Unassembled WGS sequence"/>
</dbReference>
<dbReference type="EMBL" id="JAJPPU010000002">
    <property type="protein sequence ID" value="MCD8473401.1"/>
    <property type="molecule type" value="Genomic_DNA"/>
</dbReference>
<evidence type="ECO:0000313" key="3">
    <source>
        <dbReference type="Proteomes" id="UP001430701"/>
    </source>
</evidence>
<feature type="transmembrane region" description="Helical" evidence="1">
    <location>
        <begin position="20"/>
        <end position="48"/>
    </location>
</feature>
<keyword evidence="3" id="KW-1185">Reference proteome</keyword>
<organism evidence="2 3">
    <name type="scientific">Xylella taiwanensis</name>
    <dbReference type="NCBI Taxonomy" id="1444770"/>
    <lineage>
        <taxon>Bacteria</taxon>
        <taxon>Pseudomonadati</taxon>
        <taxon>Pseudomonadota</taxon>
        <taxon>Gammaproteobacteria</taxon>
        <taxon>Lysobacterales</taxon>
        <taxon>Lysobacteraceae</taxon>
        <taxon>Xylella</taxon>
    </lineage>
</organism>
<evidence type="ECO:0000313" key="2">
    <source>
        <dbReference type="EMBL" id="MCD8473401.1"/>
    </source>
</evidence>
<reference evidence="2" key="1">
    <citation type="submission" date="2021-11" db="EMBL/GenBank/DDBJ databases">
        <title>Genome sequence of Xylella taiwanensis PLS432.</title>
        <authorList>
            <person name="Weng L.-W."/>
            <person name="Su C.-C."/>
            <person name="Tsai C.-W."/>
            <person name="Kuo C.-H."/>
        </authorList>
    </citation>
    <scope>NUCLEOTIDE SEQUENCE</scope>
    <source>
        <strain evidence="2">PLS432</strain>
    </source>
</reference>
<evidence type="ECO:0000256" key="1">
    <source>
        <dbReference type="SAM" id="Phobius"/>
    </source>
</evidence>
<sequence length="76" mass="8081">MRELSFQEIENVEDGCCGIIIGCAIGGAVVVGAAVVTTVAIRVIALYWNWGNVAFNLQPCASNNGCSQNVVKYECK</sequence>
<accession>A0ABS8TWG4</accession>
<name>A0ABS8TWG4_9GAMM</name>
<keyword evidence="1" id="KW-1133">Transmembrane helix</keyword>
<dbReference type="RefSeq" id="WP_152536657.1">
    <property type="nucleotide sequence ID" value="NZ_CP053627.1"/>
</dbReference>
<protein>
    <recommendedName>
        <fullName evidence="4">Class IIb bacteriocin, lactobin A/cerein 7B family</fullName>
    </recommendedName>
</protein>
<keyword evidence="1" id="KW-0812">Transmembrane</keyword>